<evidence type="ECO:0000313" key="1">
    <source>
        <dbReference type="EMBL" id="EWS73822.1"/>
    </source>
</evidence>
<sequence>MKIQHQQQIFVQHFNKRQMILFKQNGQVIENLSIPVRKNQNFYFNTVRIKQHINIFQILTQQYYQFFKRIIKQLVVAVRIELTQIQSQRFQLACLNLSAKLPD</sequence>
<proteinExistence type="predicted"/>
<dbReference type="RefSeq" id="XP_012653645.1">
    <property type="nucleotide sequence ID" value="XM_012798191.1"/>
</dbReference>
<evidence type="ECO:0000313" key="2">
    <source>
        <dbReference type="Proteomes" id="UP000009168"/>
    </source>
</evidence>
<dbReference type="GeneID" id="24440516"/>
<dbReference type="KEGG" id="tet:TTHERM_000753491"/>
<dbReference type="InParanoid" id="W7X902"/>
<gene>
    <name evidence="1" type="ORF">TTHERM_000753491</name>
</gene>
<dbReference type="Proteomes" id="UP000009168">
    <property type="component" value="Unassembled WGS sequence"/>
</dbReference>
<accession>W7X902</accession>
<protein>
    <submittedName>
        <fullName evidence="1">Uncharacterized protein</fullName>
    </submittedName>
</protein>
<name>W7X902_TETTS</name>
<organism evidence="1 2">
    <name type="scientific">Tetrahymena thermophila (strain SB210)</name>
    <dbReference type="NCBI Taxonomy" id="312017"/>
    <lineage>
        <taxon>Eukaryota</taxon>
        <taxon>Sar</taxon>
        <taxon>Alveolata</taxon>
        <taxon>Ciliophora</taxon>
        <taxon>Intramacronucleata</taxon>
        <taxon>Oligohymenophorea</taxon>
        <taxon>Hymenostomatida</taxon>
        <taxon>Tetrahymenina</taxon>
        <taxon>Tetrahymenidae</taxon>
        <taxon>Tetrahymena</taxon>
    </lineage>
</organism>
<dbReference type="EMBL" id="GG662655">
    <property type="protein sequence ID" value="EWS73822.1"/>
    <property type="molecule type" value="Genomic_DNA"/>
</dbReference>
<dbReference type="AlphaFoldDB" id="W7X902"/>
<reference evidence="2" key="1">
    <citation type="journal article" date="2006" name="PLoS Biol.">
        <title>Macronuclear genome sequence of the ciliate Tetrahymena thermophila, a model eukaryote.</title>
        <authorList>
            <person name="Eisen J.A."/>
            <person name="Coyne R.S."/>
            <person name="Wu M."/>
            <person name="Wu D."/>
            <person name="Thiagarajan M."/>
            <person name="Wortman J.R."/>
            <person name="Badger J.H."/>
            <person name="Ren Q."/>
            <person name="Amedeo P."/>
            <person name="Jones K.M."/>
            <person name="Tallon L.J."/>
            <person name="Delcher A.L."/>
            <person name="Salzberg S.L."/>
            <person name="Silva J.C."/>
            <person name="Haas B.J."/>
            <person name="Majoros W.H."/>
            <person name="Farzad M."/>
            <person name="Carlton J.M."/>
            <person name="Smith R.K. Jr."/>
            <person name="Garg J."/>
            <person name="Pearlman R.E."/>
            <person name="Karrer K.M."/>
            <person name="Sun L."/>
            <person name="Manning G."/>
            <person name="Elde N.C."/>
            <person name="Turkewitz A.P."/>
            <person name="Asai D.J."/>
            <person name="Wilkes D.E."/>
            <person name="Wang Y."/>
            <person name="Cai H."/>
            <person name="Collins K."/>
            <person name="Stewart B.A."/>
            <person name="Lee S.R."/>
            <person name="Wilamowska K."/>
            <person name="Weinberg Z."/>
            <person name="Ruzzo W.L."/>
            <person name="Wloga D."/>
            <person name="Gaertig J."/>
            <person name="Frankel J."/>
            <person name="Tsao C.-C."/>
            <person name="Gorovsky M.A."/>
            <person name="Keeling P.J."/>
            <person name="Waller R.F."/>
            <person name="Patron N.J."/>
            <person name="Cherry J.M."/>
            <person name="Stover N.A."/>
            <person name="Krieger C.J."/>
            <person name="del Toro C."/>
            <person name="Ryder H.F."/>
            <person name="Williamson S.C."/>
            <person name="Barbeau R.A."/>
            <person name="Hamilton E.P."/>
            <person name="Orias E."/>
        </authorList>
    </citation>
    <scope>NUCLEOTIDE SEQUENCE [LARGE SCALE GENOMIC DNA]</scope>
    <source>
        <strain evidence="2">SB210</strain>
    </source>
</reference>
<keyword evidence="2" id="KW-1185">Reference proteome</keyword>